<dbReference type="PANTHER" id="PTHR35457">
    <property type="entry name" value="HEME A SYNTHASE"/>
    <property type="match status" value="1"/>
</dbReference>
<evidence type="ECO:0000313" key="5">
    <source>
        <dbReference type="EMBL" id="MFC6397526.1"/>
    </source>
</evidence>
<keyword evidence="4" id="KW-1133">Transmembrane helix</keyword>
<name>A0ABW1X6L0_9ACTN</name>
<keyword evidence="3" id="KW-0408">Iron</keyword>
<keyword evidence="1" id="KW-0479">Metal-binding</keyword>
<evidence type="ECO:0000256" key="1">
    <source>
        <dbReference type="ARBA" id="ARBA00022723"/>
    </source>
</evidence>
<keyword evidence="2" id="KW-0560">Oxidoreductase</keyword>
<evidence type="ECO:0000256" key="4">
    <source>
        <dbReference type="SAM" id="Phobius"/>
    </source>
</evidence>
<dbReference type="EMBL" id="JBHSUA010000020">
    <property type="protein sequence ID" value="MFC6397526.1"/>
    <property type="molecule type" value="Genomic_DNA"/>
</dbReference>
<evidence type="ECO:0000313" key="6">
    <source>
        <dbReference type="Proteomes" id="UP001596266"/>
    </source>
</evidence>
<proteinExistence type="predicted"/>
<feature type="transmembrane region" description="Helical" evidence="4">
    <location>
        <begin position="111"/>
        <end position="128"/>
    </location>
</feature>
<reference evidence="6" key="1">
    <citation type="journal article" date="2019" name="Int. J. Syst. Evol. Microbiol.">
        <title>The Global Catalogue of Microorganisms (GCM) 10K type strain sequencing project: providing services to taxonomists for standard genome sequencing and annotation.</title>
        <authorList>
            <consortium name="The Broad Institute Genomics Platform"/>
            <consortium name="The Broad Institute Genome Sequencing Center for Infectious Disease"/>
            <person name="Wu L."/>
            <person name="Ma J."/>
        </authorList>
    </citation>
    <scope>NUCLEOTIDE SEQUENCE [LARGE SCALE GENOMIC DNA]</scope>
    <source>
        <strain evidence="6">CGMCC 1.15277</strain>
    </source>
</reference>
<accession>A0ABW1X6L0</accession>
<feature type="transmembrane region" description="Helical" evidence="4">
    <location>
        <begin position="214"/>
        <end position="237"/>
    </location>
</feature>
<keyword evidence="4" id="KW-0812">Transmembrane</keyword>
<evidence type="ECO:0000256" key="3">
    <source>
        <dbReference type="ARBA" id="ARBA00023004"/>
    </source>
</evidence>
<keyword evidence="4" id="KW-0472">Membrane</keyword>
<evidence type="ECO:0000256" key="2">
    <source>
        <dbReference type="ARBA" id="ARBA00023002"/>
    </source>
</evidence>
<organism evidence="5 6">
    <name type="scientific">Luteococcus sanguinis</name>
    <dbReference type="NCBI Taxonomy" id="174038"/>
    <lineage>
        <taxon>Bacteria</taxon>
        <taxon>Bacillati</taxon>
        <taxon>Actinomycetota</taxon>
        <taxon>Actinomycetes</taxon>
        <taxon>Propionibacteriales</taxon>
        <taxon>Propionibacteriaceae</taxon>
        <taxon>Luteococcus</taxon>
    </lineage>
</organism>
<gene>
    <name evidence="5" type="ORF">ACFP57_11110</name>
</gene>
<dbReference type="Proteomes" id="UP001596266">
    <property type="component" value="Unassembled WGS sequence"/>
</dbReference>
<feature type="transmembrane region" description="Helical" evidence="4">
    <location>
        <begin position="274"/>
        <end position="296"/>
    </location>
</feature>
<sequence length="302" mass="30909">MNSLAVAAPRELDLHAQATMSRAVRLFQVAAIGATVTVAMGAINSGTGSGFACPTWPGCYPGHFGPEAEVHDLIEFSHRIVAGVTGFLLLAAAIVGATATKARPLARIAPAFALLGAIGAAVFGMMVVKNHGIAKPLAMIDLFGALTCLVAMTLAYMSLRRGRPTWHWTPTTRLASAAVAGLYLLHVSGIAVAGPGSFTGVLGWPLSVHNGQDVLGAVQVMRALLALALVVALGLLARRAWNVPGLSTPARVLVAALVVEAISVALIANSGAEMWFTLFFCGAATAILSAATVIAGRSALDA</sequence>
<dbReference type="PANTHER" id="PTHR35457:SF1">
    <property type="entry name" value="HEME A SYNTHASE"/>
    <property type="match status" value="1"/>
</dbReference>
<feature type="transmembrane region" description="Helical" evidence="4">
    <location>
        <begin position="140"/>
        <end position="159"/>
    </location>
</feature>
<comment type="caution">
    <text evidence="5">The sequence shown here is derived from an EMBL/GenBank/DDBJ whole genome shotgun (WGS) entry which is preliminary data.</text>
</comment>
<feature type="transmembrane region" description="Helical" evidence="4">
    <location>
        <begin position="80"/>
        <end position="99"/>
    </location>
</feature>
<protein>
    <recommendedName>
        <fullName evidence="7">Cytochrome oxidase assembly protein</fullName>
    </recommendedName>
</protein>
<feature type="transmembrane region" description="Helical" evidence="4">
    <location>
        <begin position="171"/>
        <end position="194"/>
    </location>
</feature>
<feature type="transmembrane region" description="Helical" evidence="4">
    <location>
        <begin position="249"/>
        <end position="268"/>
    </location>
</feature>
<dbReference type="InterPro" id="IPR050450">
    <property type="entry name" value="COX15/CtaA_HemeA_synthase"/>
</dbReference>
<keyword evidence="6" id="KW-1185">Reference proteome</keyword>
<dbReference type="RefSeq" id="WP_343885827.1">
    <property type="nucleotide sequence ID" value="NZ_BAAAKI010000010.1"/>
</dbReference>
<evidence type="ECO:0008006" key="7">
    <source>
        <dbReference type="Google" id="ProtNLM"/>
    </source>
</evidence>